<dbReference type="InterPro" id="IPR037066">
    <property type="entry name" value="Plug_dom_sf"/>
</dbReference>
<feature type="domain" description="TonB-dependent receptor plug" evidence="13">
    <location>
        <begin position="52"/>
        <end position="171"/>
    </location>
</feature>
<dbReference type="SUPFAM" id="SSF56935">
    <property type="entry name" value="Porins"/>
    <property type="match status" value="1"/>
</dbReference>
<dbReference type="PANTHER" id="PTHR47234:SF3">
    <property type="entry name" value="SECRETIN_TONB SHORT N-TERMINAL DOMAIN-CONTAINING PROTEIN"/>
    <property type="match status" value="1"/>
</dbReference>
<evidence type="ECO:0000256" key="11">
    <source>
        <dbReference type="SAM" id="SignalP"/>
    </source>
</evidence>
<comment type="similarity">
    <text evidence="8 9">Belongs to the TonB-dependent receptor family.</text>
</comment>
<dbReference type="Gene3D" id="2.170.130.10">
    <property type="entry name" value="TonB-dependent receptor, plug domain"/>
    <property type="match status" value="1"/>
</dbReference>
<evidence type="ECO:0000259" key="13">
    <source>
        <dbReference type="Pfam" id="PF07715"/>
    </source>
</evidence>
<evidence type="ECO:0000256" key="6">
    <source>
        <dbReference type="ARBA" id="ARBA00023136"/>
    </source>
</evidence>
<comment type="subcellular location">
    <subcellularLocation>
        <location evidence="1 8">Cell outer membrane</location>
        <topology evidence="1 8">Multi-pass membrane protein</topology>
    </subcellularLocation>
</comment>
<dbReference type="InterPro" id="IPR036942">
    <property type="entry name" value="Beta-barrel_TonB_sf"/>
</dbReference>
<dbReference type="RefSeq" id="WP_133539829.1">
    <property type="nucleotide sequence ID" value="NZ_SNXI01000009.1"/>
</dbReference>
<name>A0A4R6P613_9GAMM</name>
<keyword evidence="5 9" id="KW-0798">TonB box</keyword>
<feature type="chain" id="PRO_5020368215" evidence="11">
    <location>
        <begin position="24"/>
        <end position="803"/>
    </location>
</feature>
<proteinExistence type="inferred from homology"/>
<evidence type="ECO:0000256" key="1">
    <source>
        <dbReference type="ARBA" id="ARBA00004571"/>
    </source>
</evidence>
<evidence type="ECO:0000256" key="3">
    <source>
        <dbReference type="ARBA" id="ARBA00022452"/>
    </source>
</evidence>
<evidence type="ECO:0000259" key="12">
    <source>
        <dbReference type="Pfam" id="PF00593"/>
    </source>
</evidence>
<keyword evidence="14" id="KW-0675">Receptor</keyword>
<dbReference type="PANTHER" id="PTHR47234">
    <property type="match status" value="1"/>
</dbReference>
<accession>A0A4R6P613</accession>
<keyword evidence="3 8" id="KW-1134">Transmembrane beta strand</keyword>
<evidence type="ECO:0000256" key="10">
    <source>
        <dbReference type="SAM" id="MobiDB-lite"/>
    </source>
</evidence>
<dbReference type="OrthoDB" id="9805434at2"/>
<evidence type="ECO:0000256" key="5">
    <source>
        <dbReference type="ARBA" id="ARBA00023077"/>
    </source>
</evidence>
<feature type="region of interest" description="Disordered" evidence="10">
    <location>
        <begin position="226"/>
        <end position="248"/>
    </location>
</feature>
<dbReference type="GO" id="GO:0009279">
    <property type="term" value="C:cell outer membrane"/>
    <property type="evidence" value="ECO:0007669"/>
    <property type="project" value="UniProtKB-SubCell"/>
</dbReference>
<dbReference type="Pfam" id="PF00593">
    <property type="entry name" value="TonB_dep_Rec_b-barrel"/>
    <property type="match status" value="1"/>
</dbReference>
<dbReference type="Gene3D" id="2.40.170.20">
    <property type="entry name" value="TonB-dependent receptor, beta-barrel domain"/>
    <property type="match status" value="1"/>
</dbReference>
<keyword evidence="6 8" id="KW-0472">Membrane</keyword>
<organism evidence="14 15">
    <name type="scientific">Idiomarina aquatica</name>
    <dbReference type="NCBI Taxonomy" id="1327752"/>
    <lineage>
        <taxon>Bacteria</taxon>
        <taxon>Pseudomonadati</taxon>
        <taxon>Pseudomonadota</taxon>
        <taxon>Gammaproteobacteria</taxon>
        <taxon>Alteromonadales</taxon>
        <taxon>Idiomarinaceae</taxon>
        <taxon>Idiomarina</taxon>
    </lineage>
</organism>
<dbReference type="PROSITE" id="PS52016">
    <property type="entry name" value="TONB_DEPENDENT_REC_3"/>
    <property type="match status" value="1"/>
</dbReference>
<dbReference type="Pfam" id="PF07715">
    <property type="entry name" value="Plug"/>
    <property type="match status" value="1"/>
</dbReference>
<gene>
    <name evidence="14" type="ORF">DEU29_1092</name>
</gene>
<feature type="signal peptide" evidence="11">
    <location>
        <begin position="1"/>
        <end position="23"/>
    </location>
</feature>
<evidence type="ECO:0000256" key="9">
    <source>
        <dbReference type="RuleBase" id="RU003357"/>
    </source>
</evidence>
<dbReference type="EMBL" id="SNXI01000009">
    <property type="protein sequence ID" value="TDP32573.1"/>
    <property type="molecule type" value="Genomic_DNA"/>
</dbReference>
<dbReference type="InterPro" id="IPR000531">
    <property type="entry name" value="Beta-barrel_TonB"/>
</dbReference>
<keyword evidence="7 8" id="KW-0998">Cell outer membrane</keyword>
<protein>
    <submittedName>
        <fullName evidence="14">Iron complex outermembrane receptor protein</fullName>
    </submittedName>
</protein>
<keyword evidence="15" id="KW-1185">Reference proteome</keyword>
<dbReference type="Proteomes" id="UP000295531">
    <property type="component" value="Unassembled WGS sequence"/>
</dbReference>
<dbReference type="InterPro" id="IPR012910">
    <property type="entry name" value="Plug_dom"/>
</dbReference>
<dbReference type="CDD" id="cd01347">
    <property type="entry name" value="ligand_gated_channel"/>
    <property type="match status" value="1"/>
</dbReference>
<keyword evidence="2 8" id="KW-0813">Transport</keyword>
<feature type="domain" description="TonB-dependent receptor-like beta-barrel" evidence="12">
    <location>
        <begin position="282"/>
        <end position="761"/>
    </location>
</feature>
<keyword evidence="4 8" id="KW-0812">Transmembrane</keyword>
<comment type="caution">
    <text evidence="14">The sequence shown here is derived from an EMBL/GenBank/DDBJ whole genome shotgun (WGS) entry which is preliminary data.</text>
</comment>
<dbReference type="AlphaFoldDB" id="A0A4R6P613"/>
<sequence>MKRKNLITLAILSSATLGAPAIAQEANTESQADVEEVLQVVGSRLSFRTATDGAAPVDIISGEDLAATGITETGKALQYAVPSFNFPSSSITDGTDAVRPASLRGLAPDHTLVLINGKRRHSSALVHLNGTTGRGSSNVDLNAIPIAAIKRIEVLRDGAAALYGSDAIAGVINIVLKDNAEGGSANLQLGQTHKGDGEQWKLTGSQGFTVGEEGSFTLSGELHHKNRTNRAGDDPRQQYPLLPNGELDPREETFNRQSFHVGDGEYENAALFANFETAVGDSGTLYAFGGFSDRTSESGAFYRRALQSNTLTEIYPDGFLPILAPDVKDYSGYLGYEWMLGEWTFDVSAGYGLSEFQYNVNNSLNASLGPELTPTSFEAGTLENTETNVTIDAQRFIPFANNSDLSLAMGVSYRENNYQVSAGQEESYINGGYQDRPGGSQGFTGFTPESEVDRSRDNIGVYVEAENQLTTEFLWGAAIRHEDYSDFGTNTSWKLSGRYDLTDRIAVRGTANTGFRAPSVQQLYFTNISTLFVDRGDGPVPEQSGTFNNISPVTNALGIGNLQPEESDSLSLGLVWNGYEGLAITVDAFQIEIQDRIILSGDVTPEDSPAVADALANTTAENARFFVNAVDTTTKGVDIVVTQQFDLGGYGDLKGQLAYGYNDTEIDAINLPPLLDGLDDVLFDQEEQTRMTESVPKNSGSLGLTHELGKWSSNIQFSYFGTYDIYYSSGTETYGPDWITDVTVNYQWNDNLKISVGAQNLFSDYPDMRSEGNQFNGIFKYPLTNSPIGFNGGYFFTELQYTF</sequence>
<evidence type="ECO:0000256" key="2">
    <source>
        <dbReference type="ARBA" id="ARBA00022448"/>
    </source>
</evidence>
<evidence type="ECO:0000256" key="8">
    <source>
        <dbReference type="PROSITE-ProRule" id="PRU01360"/>
    </source>
</evidence>
<keyword evidence="11" id="KW-0732">Signal</keyword>
<evidence type="ECO:0000313" key="15">
    <source>
        <dbReference type="Proteomes" id="UP000295531"/>
    </source>
</evidence>
<reference evidence="14 15" key="1">
    <citation type="submission" date="2019-03" db="EMBL/GenBank/DDBJ databases">
        <title>Freshwater and sediment microbial communities from various areas in North America, analyzing microbe dynamics in response to fracking.</title>
        <authorList>
            <person name="Lamendella R."/>
        </authorList>
    </citation>
    <scope>NUCLEOTIDE SEQUENCE [LARGE SCALE GENOMIC DNA]</scope>
    <source>
        <strain evidence="14 15">18_TX</strain>
    </source>
</reference>
<dbReference type="InterPro" id="IPR039426">
    <property type="entry name" value="TonB-dep_rcpt-like"/>
</dbReference>
<evidence type="ECO:0000256" key="7">
    <source>
        <dbReference type="ARBA" id="ARBA00023237"/>
    </source>
</evidence>
<evidence type="ECO:0000313" key="14">
    <source>
        <dbReference type="EMBL" id="TDP32573.1"/>
    </source>
</evidence>
<evidence type="ECO:0000256" key="4">
    <source>
        <dbReference type="ARBA" id="ARBA00022692"/>
    </source>
</evidence>